<feature type="transmembrane region" description="Helical" evidence="1">
    <location>
        <begin position="40"/>
        <end position="60"/>
    </location>
</feature>
<sequence>MLSCILQLYCIHLLFLKDFLVDSLAFSLYKIMSSANSSSFTSSFPIWVSFISFSCLIALASTSNTMLNKSGKSGHPCLAFLLRGIAFSFSPLRMMSAVSLSCMVFIMLRYFPSIPILFRGFFFLSQINAISSQMLSLHLLR</sequence>
<dbReference type="Ensembl" id="ENSECAT00000092459.1">
    <property type="protein sequence ID" value="ENSECAP00000055314.1"/>
    <property type="gene ID" value="ENSECAG00000057868.1"/>
</dbReference>
<evidence type="ECO:0000256" key="1">
    <source>
        <dbReference type="SAM" id="Phobius"/>
    </source>
</evidence>
<protein>
    <submittedName>
        <fullName evidence="2">Uncharacterized protein</fullName>
    </submittedName>
</protein>
<reference evidence="2 3" key="1">
    <citation type="journal article" date="2009" name="Science">
        <title>Genome sequence, comparative analysis, and population genetics of the domestic horse.</title>
        <authorList>
            <consortium name="Broad Institute Genome Sequencing Platform"/>
            <consortium name="Broad Institute Whole Genome Assembly Team"/>
            <person name="Wade C.M."/>
            <person name="Giulotto E."/>
            <person name="Sigurdsson S."/>
            <person name="Zoli M."/>
            <person name="Gnerre S."/>
            <person name="Imsland F."/>
            <person name="Lear T.L."/>
            <person name="Adelson D.L."/>
            <person name="Bailey E."/>
            <person name="Bellone R.R."/>
            <person name="Bloecker H."/>
            <person name="Distl O."/>
            <person name="Edgar R.C."/>
            <person name="Garber M."/>
            <person name="Leeb T."/>
            <person name="Mauceli E."/>
            <person name="MacLeod J.N."/>
            <person name="Penedo M.C.T."/>
            <person name="Raison J.M."/>
            <person name="Sharpe T."/>
            <person name="Vogel J."/>
            <person name="Andersson L."/>
            <person name="Antczak D.F."/>
            <person name="Biagi T."/>
            <person name="Binns M.M."/>
            <person name="Chowdhary B.P."/>
            <person name="Coleman S.J."/>
            <person name="Della Valle G."/>
            <person name="Fryc S."/>
            <person name="Guerin G."/>
            <person name="Hasegawa T."/>
            <person name="Hill E.W."/>
            <person name="Jurka J."/>
            <person name="Kiialainen A."/>
            <person name="Lindgren G."/>
            <person name="Liu J."/>
            <person name="Magnani E."/>
            <person name="Mickelson J.R."/>
            <person name="Murray J."/>
            <person name="Nergadze S.G."/>
            <person name="Onofrio R."/>
            <person name="Pedroni S."/>
            <person name="Piras M.F."/>
            <person name="Raudsepp T."/>
            <person name="Rocchi M."/>
            <person name="Roeed K.H."/>
            <person name="Ryder O.A."/>
            <person name="Searle S."/>
            <person name="Skow L."/>
            <person name="Swinburne J.E."/>
            <person name="Syvaenen A.C."/>
            <person name="Tozaki T."/>
            <person name="Valberg S.J."/>
            <person name="Vaudin M."/>
            <person name="White J.R."/>
            <person name="Zody M.C."/>
            <person name="Lander E.S."/>
            <person name="Lindblad-Toh K."/>
        </authorList>
    </citation>
    <scope>NUCLEOTIDE SEQUENCE [LARGE SCALE GENOMIC DNA]</scope>
    <source>
        <strain evidence="2 3">Thoroughbred</strain>
    </source>
</reference>
<dbReference type="Proteomes" id="UP000002281">
    <property type="component" value="Chromosome 5"/>
</dbReference>
<dbReference type="Ensembl" id="ENSECAT00000109545.1">
    <property type="protein sequence ID" value="ENSECAP00000073702.1"/>
    <property type="gene ID" value="ENSECAG00000057868.1"/>
</dbReference>
<dbReference type="Ensembl" id="ENSECAT00000123716.1">
    <property type="protein sequence ID" value="ENSECAP00000090509.1"/>
    <property type="gene ID" value="ENSECAG00000057868.1"/>
</dbReference>
<feature type="transmembrane region" description="Helical" evidence="1">
    <location>
        <begin position="80"/>
        <end position="108"/>
    </location>
</feature>
<dbReference type="Ensembl" id="ENSECAT00000130848.1">
    <property type="protein sequence ID" value="ENSECAP00000066279.1"/>
    <property type="gene ID" value="ENSECAG00000057868.1"/>
</dbReference>
<dbReference type="AlphaFoldDB" id="A0A9L0REY5"/>
<dbReference type="Ensembl" id="ENSECAT00000089048.1">
    <property type="protein sequence ID" value="ENSECAP00000074440.1"/>
    <property type="gene ID" value="ENSECAG00000057868.1"/>
</dbReference>
<name>A0A9L0REY5_HORSE</name>
<reference evidence="2" key="2">
    <citation type="submission" date="2025-05" db="UniProtKB">
        <authorList>
            <consortium name="Ensembl"/>
        </authorList>
    </citation>
    <scope>IDENTIFICATION</scope>
    <source>
        <strain evidence="2">Thoroughbred</strain>
    </source>
</reference>
<keyword evidence="3" id="KW-1185">Reference proteome</keyword>
<proteinExistence type="predicted"/>
<keyword evidence="1" id="KW-0812">Transmembrane</keyword>
<evidence type="ECO:0000313" key="3">
    <source>
        <dbReference type="Proteomes" id="UP000002281"/>
    </source>
</evidence>
<accession>A0A9L0REY5</accession>
<evidence type="ECO:0000313" key="2">
    <source>
        <dbReference type="Ensembl" id="ENSECAP00000061068.1"/>
    </source>
</evidence>
<dbReference type="Ensembl" id="ENSECAT00000137713.1">
    <property type="protein sequence ID" value="ENSECAP00000079342.1"/>
    <property type="gene ID" value="ENSECAG00000057868.1"/>
</dbReference>
<dbReference type="GeneTree" id="ENSGT01150000288586"/>
<dbReference type="Ensembl" id="ENSECAT00000091395.1">
    <property type="protein sequence ID" value="ENSECAP00000061068.1"/>
    <property type="gene ID" value="ENSECAG00000057868.1"/>
</dbReference>
<organism evidence="2 3">
    <name type="scientific">Equus caballus</name>
    <name type="common">Horse</name>
    <dbReference type="NCBI Taxonomy" id="9796"/>
    <lineage>
        <taxon>Eukaryota</taxon>
        <taxon>Metazoa</taxon>
        <taxon>Chordata</taxon>
        <taxon>Craniata</taxon>
        <taxon>Vertebrata</taxon>
        <taxon>Euteleostomi</taxon>
        <taxon>Mammalia</taxon>
        <taxon>Eutheria</taxon>
        <taxon>Laurasiatheria</taxon>
        <taxon>Perissodactyla</taxon>
        <taxon>Equidae</taxon>
        <taxon>Equus</taxon>
    </lineage>
</organism>
<keyword evidence="1" id="KW-1133">Transmembrane helix</keyword>
<keyword evidence="1" id="KW-0472">Membrane</keyword>
<feature type="transmembrane region" description="Helical" evidence="1">
    <location>
        <begin position="6"/>
        <end position="28"/>
    </location>
</feature>
<dbReference type="Ensembl" id="ENSECAT00000087397.1">
    <property type="protein sequence ID" value="ENSECAP00000081289.1"/>
    <property type="gene ID" value="ENSECAG00000057868.1"/>
</dbReference>